<protein>
    <submittedName>
        <fullName evidence="1">60S ribosomal protein L7</fullName>
    </submittedName>
</protein>
<dbReference type="AlphaFoldDB" id="A0A8S9YJA8"/>
<dbReference type="GO" id="GO:0000463">
    <property type="term" value="P:maturation of LSU-rRNA from tricistronic rRNA transcript (SSU-rRNA, 5.8S rRNA, LSU-rRNA)"/>
    <property type="evidence" value="ECO:0007669"/>
    <property type="project" value="TreeGrafter"/>
</dbReference>
<gene>
    <name evidence="1" type="ORF">EG68_08637</name>
</gene>
<keyword evidence="1" id="KW-0687">Ribonucleoprotein</keyword>
<dbReference type="GO" id="GO:0022625">
    <property type="term" value="C:cytosolic large ribosomal subunit"/>
    <property type="evidence" value="ECO:0007669"/>
    <property type="project" value="TreeGrafter"/>
</dbReference>
<evidence type="ECO:0000313" key="1">
    <source>
        <dbReference type="EMBL" id="KAF7254884.1"/>
    </source>
</evidence>
<dbReference type="InterPro" id="IPR036919">
    <property type="entry name" value="Ribo_uL30_ferredoxin-like_sf"/>
</dbReference>
<sequence>MMMTLVSKPNEDSRPLKKRCSLVPPLSCTLLAMDDKMQLRSLPVTLLKRRKRTNKDIIKQQRERSEQLRKRAKARRSQIRRPAFFIASARKRARDGMRVKRVLARKKPLSVTDAPRLGLVVRLKREDVELSDECIEVFRLLRLDTYNQAVFVKITQPMLELLSLVEPYIAWGYPTLQTVREILTKRGRTVLDHRKQSIDNRVIESKLGQFGILCLEDLVHELITVGPQLRSVLQFLQPFKLMPPSKSWLFGAKRCHSTADKLTGMREENINEMVRRMI</sequence>
<dbReference type="GO" id="GO:0003735">
    <property type="term" value="F:structural constituent of ribosome"/>
    <property type="evidence" value="ECO:0007669"/>
    <property type="project" value="TreeGrafter"/>
</dbReference>
<dbReference type="PANTHER" id="PTHR11524">
    <property type="entry name" value="60S RIBOSOMAL PROTEIN L7"/>
    <property type="match status" value="1"/>
</dbReference>
<dbReference type="CDD" id="cd01657">
    <property type="entry name" value="Ribosomal_L7_archeal_euk"/>
    <property type="match status" value="1"/>
</dbReference>
<reference evidence="1" key="1">
    <citation type="submission" date="2019-07" db="EMBL/GenBank/DDBJ databases">
        <title>Annotation for the trematode Paragonimus miyazaki's.</title>
        <authorList>
            <person name="Choi Y.-J."/>
        </authorList>
    </citation>
    <scope>NUCLEOTIDE SEQUENCE</scope>
    <source>
        <strain evidence="1">Japan</strain>
    </source>
</reference>
<keyword evidence="2" id="KW-1185">Reference proteome</keyword>
<comment type="caution">
    <text evidence="1">The sequence shown here is derived from an EMBL/GenBank/DDBJ whole genome shotgun (WGS) entry which is preliminary data.</text>
</comment>
<evidence type="ECO:0000313" key="2">
    <source>
        <dbReference type="Proteomes" id="UP000822476"/>
    </source>
</evidence>
<dbReference type="EMBL" id="JTDE01004548">
    <property type="protein sequence ID" value="KAF7254884.1"/>
    <property type="molecule type" value="Genomic_DNA"/>
</dbReference>
<proteinExistence type="predicted"/>
<organism evidence="1 2">
    <name type="scientific">Paragonimus skrjabini miyazakii</name>
    <dbReference type="NCBI Taxonomy" id="59628"/>
    <lineage>
        <taxon>Eukaryota</taxon>
        <taxon>Metazoa</taxon>
        <taxon>Spiralia</taxon>
        <taxon>Lophotrochozoa</taxon>
        <taxon>Platyhelminthes</taxon>
        <taxon>Trematoda</taxon>
        <taxon>Digenea</taxon>
        <taxon>Plagiorchiida</taxon>
        <taxon>Troglotremata</taxon>
        <taxon>Troglotrematidae</taxon>
        <taxon>Paragonimus</taxon>
    </lineage>
</organism>
<keyword evidence="1" id="KW-0689">Ribosomal protein</keyword>
<dbReference type="OrthoDB" id="28644at2759"/>
<dbReference type="SUPFAM" id="SSF55129">
    <property type="entry name" value="Ribosomal protein L30p/L7e"/>
    <property type="match status" value="1"/>
</dbReference>
<dbReference type="InterPro" id="IPR039699">
    <property type="entry name" value="Ribosomal_uL30"/>
</dbReference>
<dbReference type="Gene3D" id="3.30.1390.20">
    <property type="entry name" value="Ribosomal protein L30, ferredoxin-like fold domain"/>
    <property type="match status" value="1"/>
</dbReference>
<dbReference type="GO" id="GO:0003723">
    <property type="term" value="F:RNA binding"/>
    <property type="evidence" value="ECO:0007669"/>
    <property type="project" value="TreeGrafter"/>
</dbReference>
<dbReference type="InterPro" id="IPR035808">
    <property type="entry name" value="Ribosomal_uL30_euk_arc"/>
</dbReference>
<dbReference type="Proteomes" id="UP000822476">
    <property type="component" value="Unassembled WGS sequence"/>
</dbReference>
<name>A0A8S9YJA8_9TREM</name>
<dbReference type="PANTHER" id="PTHR11524:SF58">
    <property type="entry name" value="IP16805P"/>
    <property type="match status" value="1"/>
</dbReference>
<dbReference type="Gene3D" id="1.10.15.30">
    <property type="match status" value="1"/>
</dbReference>
<accession>A0A8S9YJA8</accession>